<dbReference type="PANTHER" id="PTHR47212:SF4">
    <property type="entry name" value="ADHESIN-LIKE PROTEIN, PUTATIVE (DUF3741)-RELATED"/>
    <property type="match status" value="1"/>
</dbReference>
<name>A0A8D7A5U0_MUSAM</name>
<reference evidence="4" key="1">
    <citation type="submission" date="2021-03" db="EMBL/GenBank/DDBJ databases">
        <authorList>
            <consortium name="Genoscope - CEA"/>
            <person name="William W."/>
        </authorList>
    </citation>
    <scope>NUCLEOTIDE SEQUENCE</scope>
    <source>
        <strain evidence="4">Doubled-haploid Pahang</strain>
    </source>
</reference>
<evidence type="ECO:0000259" key="3">
    <source>
        <dbReference type="Pfam" id="PF14309"/>
    </source>
</evidence>
<accession>A0A8D7A5U0</accession>
<evidence type="ECO:0000256" key="1">
    <source>
        <dbReference type="SAM" id="MobiDB-lite"/>
    </source>
</evidence>
<protein>
    <submittedName>
        <fullName evidence="4">(wild Malaysian banana) hypothetical protein</fullName>
    </submittedName>
</protein>
<evidence type="ECO:0000259" key="2">
    <source>
        <dbReference type="Pfam" id="PF12552"/>
    </source>
</evidence>
<feature type="region of interest" description="Disordered" evidence="1">
    <location>
        <begin position="35"/>
        <end position="57"/>
    </location>
</feature>
<organism evidence="4">
    <name type="scientific">Musa acuminata subsp. malaccensis</name>
    <name type="common">Wild banana</name>
    <name type="synonym">Musa malaccensis</name>
    <dbReference type="NCBI Taxonomy" id="214687"/>
    <lineage>
        <taxon>Eukaryota</taxon>
        <taxon>Viridiplantae</taxon>
        <taxon>Streptophyta</taxon>
        <taxon>Embryophyta</taxon>
        <taxon>Tracheophyta</taxon>
        <taxon>Spermatophyta</taxon>
        <taxon>Magnoliopsida</taxon>
        <taxon>Liliopsida</taxon>
        <taxon>Zingiberales</taxon>
        <taxon>Musaceae</taxon>
        <taxon>Musa</taxon>
    </lineage>
</organism>
<feature type="compositionally biased region" description="Polar residues" evidence="1">
    <location>
        <begin position="656"/>
        <end position="666"/>
    </location>
</feature>
<proteinExistence type="predicted"/>
<feature type="domain" description="DUF3741" evidence="2">
    <location>
        <begin position="222"/>
        <end position="264"/>
    </location>
</feature>
<gene>
    <name evidence="4" type="ORF">GSMUA_128940.1</name>
</gene>
<dbReference type="Pfam" id="PF12552">
    <property type="entry name" value="DUF3741"/>
    <property type="match status" value="1"/>
</dbReference>
<dbReference type="AlphaFoldDB" id="A0A8D7A5U0"/>
<feature type="region of interest" description="Disordered" evidence="1">
    <location>
        <begin position="656"/>
        <end position="685"/>
    </location>
</feature>
<dbReference type="PANTHER" id="PTHR47212">
    <property type="entry name" value="ADHESIN-LIKE PROTEIN, PUTATIVE (DUF3741)-RELATED"/>
    <property type="match status" value="1"/>
</dbReference>
<evidence type="ECO:0000313" key="4">
    <source>
        <dbReference type="EMBL" id="CAG1843099.1"/>
    </source>
</evidence>
<dbReference type="EMBL" id="HG996469">
    <property type="protein sequence ID" value="CAG1843099.1"/>
    <property type="molecule type" value="Genomic_DNA"/>
</dbReference>
<dbReference type="InterPro" id="IPR025486">
    <property type="entry name" value="DUF4378"/>
</dbReference>
<feature type="region of interest" description="Disordered" evidence="1">
    <location>
        <begin position="110"/>
        <end position="131"/>
    </location>
</feature>
<dbReference type="InterPro" id="IPR022212">
    <property type="entry name" value="DUF3741"/>
</dbReference>
<sequence>MAKRFYKRSAQSEKHNAGCMWALISLFDFRQGPPTPKLLSDRKHGSPKQGGNGYSKIKVGMHSSYEGKYKDANNVMETKAKGVDLCLASVKVLMEEEMLRDHQEKNILISGDGTHSKNIPRERSKTKTGSASLNDQLSDNFTLTERSSRSFDLVAFLIKLYTHFKGCEEMQVDYDNKIDLCLAMKAVVQKMSDHPDEFDSQLDQKEYFLYKALADFFEAIANQESLDEKHIVNKAVRSREFMDALEILDSNKEVVLKLLEDPNSHFYKQIEDRQKTQVVKVAKMVSENYSEVQQDVRRRKFHDFDNNELFHKQSRYSFFWKKDKPKEAKSLKNSQNLETTNRVVVSKANPMRTREDIMNTLSFSPESHHKIRHEEEGDRTVSHFSLREIKRRLKHIIGGSRKEGRMISRDGVLHRIPIGYKVSGGRDKLLNNEGVISSMEKSSEVLTVSKGKDSKVNPEEHELNIRSGNSAIKPASPIYKEGKKHLVDMLDIGDQTASLRTAHVSRSLGRLLSIPGYSVLSPRVIPGSDKELVFPSELTGSLPLQQFNQEDATNSLSSLKQILEISSCSSSNQIDEITLLDLKAKLTDNHMQDGLCIGSDLNHEGSAQKNVDTVDVTSKLLTDMLDVSLQPNSYESNVACERCNGDLGMSEVESHTVTQSGFSPRSSLREKLEAPEGTIGKPGRSSPVSVLEKFIPAEFTSPKFRAVEHSMIPTQDARVNLRTYSEGRQARFKYVETVLQASGLGFIDAERWHLAEKLLESSLLDEVGMSCSPHIDDPELLFDCINEALEEIQAKFFKCTPWVSLITSNLKQAPVGQRLIKEVSKRIEMHIPMCLPSTSDQIVTKDWECGSWMDLQFETDNIVVEIWDTALDDLVEETIFDLWLELSADW</sequence>
<feature type="domain" description="DUF4378" evidence="3">
    <location>
        <begin position="732"/>
        <end position="877"/>
    </location>
</feature>
<dbReference type="Pfam" id="PF14309">
    <property type="entry name" value="DUF4378"/>
    <property type="match status" value="1"/>
</dbReference>